<dbReference type="Proteomes" id="UP000600139">
    <property type="component" value="Unassembled WGS sequence"/>
</dbReference>
<dbReference type="InterPro" id="IPR002686">
    <property type="entry name" value="Transposase_17"/>
</dbReference>
<evidence type="ECO:0000313" key="2">
    <source>
        <dbReference type="EMBL" id="MBK1814791.1"/>
    </source>
</evidence>
<dbReference type="GO" id="GO:0006313">
    <property type="term" value="P:DNA transposition"/>
    <property type="evidence" value="ECO:0007669"/>
    <property type="project" value="InterPro"/>
</dbReference>
<keyword evidence="3" id="KW-1185">Reference proteome</keyword>
<dbReference type="AlphaFoldDB" id="A0A934VAF0"/>
<proteinExistence type="predicted"/>
<protein>
    <submittedName>
        <fullName evidence="2">Transposase</fullName>
    </submittedName>
</protein>
<gene>
    <name evidence="2" type="ORF">JIN84_04145</name>
</gene>
<dbReference type="GO" id="GO:0043565">
    <property type="term" value="F:sequence-specific DNA binding"/>
    <property type="evidence" value="ECO:0007669"/>
    <property type="project" value="TreeGrafter"/>
</dbReference>
<dbReference type="PANTHER" id="PTHR36966:SF1">
    <property type="entry name" value="REP-ASSOCIATED TYROSINE TRANSPOSASE"/>
    <property type="match status" value="1"/>
</dbReference>
<sequence length="203" mass="24389">MSRDYLHPYQPIRKHGLKLPHWQQDEAMQFVTFRLGDSLPEEKKELWKTQRNAWNQTWPKPWTPEQEADYHRRFTYRLEKWLDAGAGSCLLRDSTNRGILEKILMFDEGRKYEHHAWVIMPNHVHLLFKPLAPLESLIQTWKSISARRIATRPIWQANCRDTMIRDGDHFTNAVQYIRRNPTKARLPETDFTLWQSERALRIS</sequence>
<dbReference type="Gene3D" id="3.30.70.1290">
    <property type="entry name" value="Transposase IS200-like"/>
    <property type="match status" value="1"/>
</dbReference>
<name>A0A934VAF0_9BACT</name>
<dbReference type="GO" id="GO:0004803">
    <property type="term" value="F:transposase activity"/>
    <property type="evidence" value="ECO:0007669"/>
    <property type="project" value="InterPro"/>
</dbReference>
<dbReference type="InterPro" id="IPR036515">
    <property type="entry name" value="Transposase_17_sf"/>
</dbReference>
<evidence type="ECO:0000313" key="3">
    <source>
        <dbReference type="Proteomes" id="UP000600139"/>
    </source>
</evidence>
<dbReference type="PANTHER" id="PTHR36966">
    <property type="entry name" value="REP-ASSOCIATED TYROSINE TRANSPOSASE"/>
    <property type="match status" value="1"/>
</dbReference>
<feature type="domain" description="Transposase IS200-like" evidence="1">
    <location>
        <begin position="83"/>
        <end position="180"/>
    </location>
</feature>
<dbReference type="EMBL" id="JAENIK010000004">
    <property type="protein sequence ID" value="MBK1814791.1"/>
    <property type="molecule type" value="Genomic_DNA"/>
</dbReference>
<reference evidence="2" key="1">
    <citation type="submission" date="2021-01" db="EMBL/GenBank/DDBJ databases">
        <title>Modified the classification status of verrucomicrobia.</title>
        <authorList>
            <person name="Feng X."/>
        </authorList>
    </citation>
    <scope>NUCLEOTIDE SEQUENCE</scope>
    <source>
        <strain evidence="2">JCM 18052</strain>
    </source>
</reference>
<organism evidence="2 3">
    <name type="scientific">Luteolibacter yonseiensis</name>
    <dbReference type="NCBI Taxonomy" id="1144680"/>
    <lineage>
        <taxon>Bacteria</taxon>
        <taxon>Pseudomonadati</taxon>
        <taxon>Verrucomicrobiota</taxon>
        <taxon>Verrucomicrobiia</taxon>
        <taxon>Verrucomicrobiales</taxon>
        <taxon>Verrucomicrobiaceae</taxon>
        <taxon>Luteolibacter</taxon>
    </lineage>
</organism>
<evidence type="ECO:0000259" key="1">
    <source>
        <dbReference type="SMART" id="SM01321"/>
    </source>
</evidence>
<accession>A0A934VAF0</accession>
<dbReference type="SMART" id="SM01321">
    <property type="entry name" value="Y1_Tnp"/>
    <property type="match status" value="1"/>
</dbReference>
<dbReference type="InterPro" id="IPR052715">
    <property type="entry name" value="RAYT_transposase"/>
</dbReference>
<comment type="caution">
    <text evidence="2">The sequence shown here is derived from an EMBL/GenBank/DDBJ whole genome shotgun (WGS) entry which is preliminary data.</text>
</comment>
<dbReference type="SUPFAM" id="SSF143422">
    <property type="entry name" value="Transposase IS200-like"/>
    <property type="match status" value="1"/>
</dbReference>